<evidence type="ECO:0000256" key="4">
    <source>
        <dbReference type="ARBA" id="ARBA00022692"/>
    </source>
</evidence>
<evidence type="ECO:0000256" key="6">
    <source>
        <dbReference type="ARBA" id="ARBA00023136"/>
    </source>
</evidence>
<keyword evidence="6 8" id="KW-0472">Membrane</keyword>
<feature type="compositionally biased region" description="Acidic residues" evidence="7">
    <location>
        <begin position="703"/>
        <end position="722"/>
    </location>
</feature>
<evidence type="ECO:0000256" key="8">
    <source>
        <dbReference type="SAM" id="Phobius"/>
    </source>
</evidence>
<dbReference type="NCBIfam" id="NF045973">
    <property type="entry name" value="conju_CD1115"/>
    <property type="match status" value="1"/>
</dbReference>
<proteinExistence type="inferred from homology"/>
<dbReference type="OrthoDB" id="9766496at2"/>
<dbReference type="GO" id="GO:0005886">
    <property type="term" value="C:plasma membrane"/>
    <property type="evidence" value="ECO:0007669"/>
    <property type="project" value="UniProtKB-SubCell"/>
</dbReference>
<evidence type="ECO:0000256" key="2">
    <source>
        <dbReference type="ARBA" id="ARBA00008806"/>
    </source>
</evidence>
<reference evidence="9 10" key="1">
    <citation type="submission" date="2016-11" db="EMBL/GenBank/DDBJ databases">
        <authorList>
            <person name="Jaros S."/>
            <person name="Januszkiewicz K."/>
            <person name="Wedrychowicz H."/>
        </authorList>
    </citation>
    <scope>NUCLEOTIDE SEQUENCE [LARGE SCALE GENOMIC DNA]</scope>
    <source>
        <strain evidence="9 10">Y1</strain>
    </source>
</reference>
<keyword evidence="5 8" id="KW-1133">Transmembrane helix</keyword>
<dbReference type="EMBL" id="FRCT01000003">
    <property type="protein sequence ID" value="SHM32097.1"/>
    <property type="molecule type" value="Genomic_DNA"/>
</dbReference>
<dbReference type="InterPro" id="IPR003688">
    <property type="entry name" value="TraG/VirD4"/>
</dbReference>
<dbReference type="InterPro" id="IPR051539">
    <property type="entry name" value="T4SS-coupling_protein"/>
</dbReference>
<gene>
    <name evidence="9" type="ORF">SAMN04487860_103102</name>
</gene>
<evidence type="ECO:0000256" key="3">
    <source>
        <dbReference type="ARBA" id="ARBA00022475"/>
    </source>
</evidence>
<dbReference type="Proteomes" id="UP000184394">
    <property type="component" value="Unassembled WGS sequence"/>
</dbReference>
<dbReference type="InterPro" id="IPR027417">
    <property type="entry name" value="P-loop_NTPase"/>
</dbReference>
<feature type="region of interest" description="Disordered" evidence="7">
    <location>
        <begin position="697"/>
        <end position="729"/>
    </location>
</feature>
<dbReference type="CDD" id="cd01127">
    <property type="entry name" value="TrwB_TraG_TraD_VirD4"/>
    <property type="match status" value="2"/>
</dbReference>
<comment type="subcellular location">
    <subcellularLocation>
        <location evidence="1">Cell membrane</location>
        <topology evidence="1">Multi-pass membrane protein</topology>
    </subcellularLocation>
</comment>
<keyword evidence="4 8" id="KW-0812">Transmembrane</keyword>
<protein>
    <submittedName>
        <fullName evidence="9">Type IV secretory system Conjugative DNA transfer</fullName>
    </submittedName>
</protein>
<dbReference type="AlphaFoldDB" id="A0A1M7HVG9"/>
<feature type="transmembrane region" description="Helical" evidence="8">
    <location>
        <begin position="12"/>
        <end position="32"/>
    </location>
</feature>
<name>A0A1M7HVG9_RUMFL</name>
<feature type="region of interest" description="Disordered" evidence="7">
    <location>
        <begin position="356"/>
        <end position="377"/>
    </location>
</feature>
<sequence length="729" mass="82120">MQINTRKLKKVILKALPYAIFAYAGNLIGYAYRTAEGTGFQEKILPFMSNLGVAFAKVFPSLHPLDILFGLVLAGVMRLVLYIKSKNKKKFRQGEEYGSAVWGTEKDIEPYMDLSNPENNVILTKTESLTMGKPSAPKFARNKNILVIGGSGSGKTRFFVKPNLMQMHSSYVITDPKGTVLVECGHLLARGRPLRNSEGKIVYQRDGKNGLKKDKHGKPMPVYEPYNIKVFNTIDFSKSMHYNPFAYISERNREKDILKFVEVLIKNTSSSQQPGGDDFWVKAEKLLYTAYIAMIFTIYPEDERNFETLIEMINSSECREDDEEFKNAIDIQFDMLESWLNGTFPSEEEIDEALKIEKEKSENPNSSDDTEESESKLPYDAQAYDEYRCWSRNSPVSEQQRLGAFALKQYKAYKLAAGKTAKSILISCSTRLAPFAIDEVLEITSYDELHLDTLGDELSALFVIISDTDATFNFLVAIMYSQLFNLLCTKADNSDGGRLQYHVRCLLDEFANIGEIPQFEKLIATIRSREISASIILQAKSQLKAIYKDNADTIEGNCDTMLFLGGKEKSTLKEISESLGKETIDSFNTSTNRGQSESYGMNYQKLGKELKSQDELAIMDGGKCILQLRGVRPFFSDKYDITRHKNYSELLDANPKKKFDIQSFVSDRSGMVSNISPKDQISQWVIDKSSSALKEVTYPADATETENAEAEAVYDADSETDIDGNTANS</sequence>
<dbReference type="Pfam" id="PF02534">
    <property type="entry name" value="T4SS-DNA_transf"/>
    <property type="match status" value="2"/>
</dbReference>
<accession>A0A1M7HVG9</accession>
<organism evidence="9 10">
    <name type="scientific">Ruminococcus flavefaciens</name>
    <dbReference type="NCBI Taxonomy" id="1265"/>
    <lineage>
        <taxon>Bacteria</taxon>
        <taxon>Bacillati</taxon>
        <taxon>Bacillota</taxon>
        <taxon>Clostridia</taxon>
        <taxon>Eubacteriales</taxon>
        <taxon>Oscillospiraceae</taxon>
        <taxon>Ruminococcus</taxon>
    </lineage>
</organism>
<dbReference type="PANTHER" id="PTHR37937:SF1">
    <property type="entry name" value="CONJUGATIVE TRANSFER: DNA TRANSPORT"/>
    <property type="match status" value="1"/>
</dbReference>
<comment type="similarity">
    <text evidence="2">Belongs to the VirD4/TraG family.</text>
</comment>
<dbReference type="SUPFAM" id="SSF52540">
    <property type="entry name" value="P-loop containing nucleoside triphosphate hydrolases"/>
    <property type="match status" value="1"/>
</dbReference>
<dbReference type="Gene3D" id="3.40.50.300">
    <property type="entry name" value="P-loop containing nucleotide triphosphate hydrolases"/>
    <property type="match status" value="1"/>
</dbReference>
<evidence type="ECO:0000256" key="7">
    <source>
        <dbReference type="SAM" id="MobiDB-lite"/>
    </source>
</evidence>
<keyword evidence="3" id="KW-1003">Cell membrane</keyword>
<dbReference type="PANTHER" id="PTHR37937">
    <property type="entry name" value="CONJUGATIVE TRANSFER: DNA TRANSPORT"/>
    <property type="match status" value="1"/>
</dbReference>
<evidence type="ECO:0000313" key="10">
    <source>
        <dbReference type="Proteomes" id="UP000184394"/>
    </source>
</evidence>
<evidence type="ECO:0000256" key="5">
    <source>
        <dbReference type="ARBA" id="ARBA00022989"/>
    </source>
</evidence>
<evidence type="ECO:0000256" key="1">
    <source>
        <dbReference type="ARBA" id="ARBA00004651"/>
    </source>
</evidence>
<evidence type="ECO:0000313" key="9">
    <source>
        <dbReference type="EMBL" id="SHM32097.1"/>
    </source>
</evidence>